<dbReference type="InterPro" id="IPR019885">
    <property type="entry name" value="Tscrpt_reg_HTH_AsnC-type_CS"/>
</dbReference>
<dbReference type="InterPro" id="IPR011991">
    <property type="entry name" value="ArsR-like_HTH"/>
</dbReference>
<dbReference type="InterPro" id="IPR019888">
    <property type="entry name" value="Tscrpt_reg_AsnC-like"/>
</dbReference>
<dbReference type="PANTHER" id="PTHR30154">
    <property type="entry name" value="LEUCINE-RESPONSIVE REGULATORY PROTEIN"/>
    <property type="match status" value="1"/>
</dbReference>
<organism evidence="5">
    <name type="scientific">Burkholderia sp. (strain CCGE1003)</name>
    <dbReference type="NCBI Taxonomy" id="640512"/>
    <lineage>
        <taxon>Bacteria</taxon>
        <taxon>Pseudomonadati</taxon>
        <taxon>Pseudomonadota</taxon>
        <taxon>Betaproteobacteria</taxon>
        <taxon>Burkholderiales</taxon>
        <taxon>Burkholderiaceae</taxon>
        <taxon>Burkholderia</taxon>
    </lineage>
</organism>
<dbReference type="GO" id="GO:0043565">
    <property type="term" value="F:sequence-specific DNA binding"/>
    <property type="evidence" value="ECO:0007669"/>
    <property type="project" value="InterPro"/>
</dbReference>
<dbReference type="GO" id="GO:0043200">
    <property type="term" value="P:response to amino acid"/>
    <property type="evidence" value="ECO:0007669"/>
    <property type="project" value="TreeGrafter"/>
</dbReference>
<dbReference type="EMBL" id="CP002218">
    <property type="protein sequence ID" value="ADN61959.1"/>
    <property type="molecule type" value="Genomic_DNA"/>
</dbReference>
<dbReference type="InterPro" id="IPR000485">
    <property type="entry name" value="AsnC-type_HTH_dom"/>
</dbReference>
<dbReference type="KEGG" id="bgf:BC1003_6063"/>
<sequence>MRPVQRVTNGGSVIDHIDKAILSVLQQDSTVSVADIADRVNLSTTPCWRRIQKLEQDGVIARRAVLLDAQKLNLGVTVLVEIKTAQHTAAWLKRFCDVVAKIPEVVEVYRMSGHIDYMLKVVVPDIAAYDGVYKRLISDLDIFDVSSSFSMETIKHTTILPLDYVP</sequence>
<dbReference type="GO" id="GO:0006355">
    <property type="term" value="P:regulation of DNA-templated transcription"/>
    <property type="evidence" value="ECO:0007669"/>
    <property type="project" value="UniProtKB-ARBA"/>
</dbReference>
<reference evidence="5" key="1">
    <citation type="submission" date="2010-09" db="EMBL/GenBank/DDBJ databases">
        <title>Complete sequence of chromosome2 of Burkholderia sp. CCGE1003.</title>
        <authorList>
            <consortium name="US DOE Joint Genome Institute"/>
            <person name="Lucas S."/>
            <person name="Copeland A."/>
            <person name="Lapidus A."/>
            <person name="Cheng J.-F."/>
            <person name="Bruce D."/>
            <person name="Goodwin L."/>
            <person name="Pitluck S."/>
            <person name="Daligault H."/>
            <person name="Davenport K."/>
            <person name="Detter J.C."/>
            <person name="Han C."/>
            <person name="Tapia R."/>
            <person name="Land M."/>
            <person name="Hauser L."/>
            <person name="Jeffries C."/>
            <person name="Kyrpides N."/>
            <person name="Ivanova N."/>
            <person name="Ovchinnikova G."/>
            <person name="Martinez-Romero E."/>
            <person name="Rogel M.A."/>
            <person name="Auchtung J."/>
            <person name="Tiedje J.M."/>
            <person name="Woyke T."/>
        </authorList>
    </citation>
    <scope>NUCLEOTIDE SEQUENCE</scope>
    <source>
        <strain evidence="5">CCGE1003</strain>
    </source>
</reference>
<dbReference type="Gene3D" id="3.30.70.920">
    <property type="match status" value="1"/>
</dbReference>
<dbReference type="HOGENOM" id="CLU_091233_0_2_4"/>
<dbReference type="STRING" id="640512.BC1003_6063"/>
<dbReference type="Gene3D" id="1.10.10.10">
    <property type="entry name" value="Winged helix-like DNA-binding domain superfamily/Winged helix DNA-binding domain"/>
    <property type="match status" value="1"/>
</dbReference>
<evidence type="ECO:0000256" key="2">
    <source>
        <dbReference type="ARBA" id="ARBA00023125"/>
    </source>
</evidence>
<dbReference type="PROSITE" id="PS00519">
    <property type="entry name" value="HTH_ASNC_1"/>
    <property type="match status" value="1"/>
</dbReference>
<dbReference type="AlphaFoldDB" id="E1TIQ0"/>
<dbReference type="GO" id="GO:0005829">
    <property type="term" value="C:cytosol"/>
    <property type="evidence" value="ECO:0007669"/>
    <property type="project" value="TreeGrafter"/>
</dbReference>
<feature type="domain" description="HTH asnC-type" evidence="4">
    <location>
        <begin position="14"/>
        <end position="75"/>
    </location>
</feature>
<dbReference type="PANTHER" id="PTHR30154:SF17">
    <property type="entry name" value="DNA-BINDING TRANSCRIPTIONAL ACTIVATOR DECR"/>
    <property type="match status" value="1"/>
</dbReference>
<gene>
    <name evidence="5" type="ordered locus">BC1003_6063</name>
</gene>
<evidence type="ECO:0000259" key="4">
    <source>
        <dbReference type="PROSITE" id="PS50956"/>
    </source>
</evidence>
<dbReference type="SUPFAM" id="SSF46785">
    <property type="entry name" value="Winged helix' DNA-binding domain"/>
    <property type="match status" value="1"/>
</dbReference>
<accession>E1TIQ0</accession>
<protein>
    <submittedName>
        <fullName evidence="5">Transcriptional regulator, AsnC family</fullName>
    </submittedName>
</protein>
<dbReference type="InterPro" id="IPR019887">
    <property type="entry name" value="Tscrpt_reg_AsnC/Lrp_C"/>
</dbReference>
<evidence type="ECO:0000313" key="5">
    <source>
        <dbReference type="EMBL" id="ADN61959.1"/>
    </source>
</evidence>
<dbReference type="Pfam" id="PF13412">
    <property type="entry name" value="HTH_24"/>
    <property type="match status" value="1"/>
</dbReference>
<evidence type="ECO:0000256" key="3">
    <source>
        <dbReference type="ARBA" id="ARBA00023163"/>
    </source>
</evidence>
<dbReference type="PRINTS" id="PR00033">
    <property type="entry name" value="HTHASNC"/>
</dbReference>
<proteinExistence type="predicted"/>
<name>E1TIQ0_BURSG</name>
<dbReference type="CDD" id="cd00090">
    <property type="entry name" value="HTH_ARSR"/>
    <property type="match status" value="1"/>
</dbReference>
<keyword evidence="2" id="KW-0238">DNA-binding</keyword>
<keyword evidence="3" id="KW-0804">Transcription</keyword>
<dbReference type="Pfam" id="PF01037">
    <property type="entry name" value="AsnC_trans_reg"/>
    <property type="match status" value="1"/>
</dbReference>
<dbReference type="InterPro" id="IPR036388">
    <property type="entry name" value="WH-like_DNA-bd_sf"/>
</dbReference>
<dbReference type="PROSITE" id="PS50956">
    <property type="entry name" value="HTH_ASNC_2"/>
    <property type="match status" value="1"/>
</dbReference>
<keyword evidence="1" id="KW-0805">Transcription regulation</keyword>
<dbReference type="SMART" id="SM00344">
    <property type="entry name" value="HTH_ASNC"/>
    <property type="match status" value="1"/>
</dbReference>
<dbReference type="SUPFAM" id="SSF54909">
    <property type="entry name" value="Dimeric alpha+beta barrel"/>
    <property type="match status" value="1"/>
</dbReference>
<dbReference type="eggNOG" id="COG1522">
    <property type="taxonomic scope" value="Bacteria"/>
</dbReference>
<dbReference type="InterPro" id="IPR036390">
    <property type="entry name" value="WH_DNA-bd_sf"/>
</dbReference>
<dbReference type="InterPro" id="IPR011008">
    <property type="entry name" value="Dimeric_a/b-barrel"/>
</dbReference>
<evidence type="ECO:0000256" key="1">
    <source>
        <dbReference type="ARBA" id="ARBA00023015"/>
    </source>
</evidence>